<evidence type="ECO:0000256" key="7">
    <source>
        <dbReference type="ARBA" id="ARBA00023121"/>
    </source>
</evidence>
<accession>A0ABR2X5L6</accession>
<sequence length="501" mass="56759">MEYSDCCCKIEYAFRRNSFKIIGSQKASDNGGSPYVTYVINFGNFEVRRRYSEFESLRNALCKLHPSCIVPPIPRKHSIAHYATMQNRKDDILMVEKRKRLLQSFLNRVAEHTILSEDHVFHRFLENVSWAEVLHSPPLSNIPKNLLQTPPSPVVASQSQASPSPLPTPSSLQQLKKPDPRFLECELYTNKFSNHITALEKTQKRVTKKLGDLANDFAELGAVFNGFSLNETDSLANAIERIGQAVDATFMSTGSMVTTLECEFSEPLQEYVQFSSIIKKLLKYRYLKHLQLETTSDSLANKRIYLNELELAEQESKRLEEALKKTALLDEEDLINAPLGTTPPTANEPDITNYEVDQTTSIEGNTFGSPRPTPPSSAASVISSASGTPSSSRKKSSTSFLNRLSYTIHGIMDVDPEATRRNNIGRTREQITLLEEQLEMINAELADISTNIQIDLDRFQKRKELDLRDMLLAYAKAQVKWCKKNLEPWEEAQEEVNRICD</sequence>
<comment type="subcellular location">
    <subcellularLocation>
        <location evidence="1">Endosome membrane</location>
        <topology evidence="1">Peripheral membrane protein</topology>
    </subcellularLocation>
</comment>
<evidence type="ECO:0000256" key="1">
    <source>
        <dbReference type="ARBA" id="ARBA00004481"/>
    </source>
</evidence>
<dbReference type="Pfam" id="PF00787">
    <property type="entry name" value="PX"/>
    <property type="match status" value="1"/>
</dbReference>
<protein>
    <submittedName>
        <fullName evidence="12">Sorting nexin, cytoplasm-to-vacuole targeting pathway/endosomal sorting</fullName>
    </submittedName>
</protein>
<dbReference type="Gene3D" id="1.20.1270.60">
    <property type="entry name" value="Arfaptin homology (AH) domain/BAR domain"/>
    <property type="match status" value="2"/>
</dbReference>
<organism evidence="12 13">
    <name type="scientific">Basidiobolus ranarum</name>
    <dbReference type="NCBI Taxonomy" id="34480"/>
    <lineage>
        <taxon>Eukaryota</taxon>
        <taxon>Fungi</taxon>
        <taxon>Fungi incertae sedis</taxon>
        <taxon>Zoopagomycota</taxon>
        <taxon>Entomophthoromycotina</taxon>
        <taxon>Basidiobolomycetes</taxon>
        <taxon>Basidiobolales</taxon>
        <taxon>Basidiobolaceae</taxon>
        <taxon>Basidiobolus</taxon>
    </lineage>
</organism>
<reference evidence="12 13" key="1">
    <citation type="submission" date="2023-04" db="EMBL/GenBank/DDBJ databases">
        <title>Genome of Basidiobolus ranarum AG-B5.</title>
        <authorList>
            <person name="Stajich J.E."/>
            <person name="Carter-House D."/>
            <person name="Gryganskyi A."/>
        </authorList>
    </citation>
    <scope>NUCLEOTIDE SEQUENCE [LARGE SCALE GENOMIC DNA]</scope>
    <source>
        <strain evidence="12 13">AG-B5</strain>
    </source>
</reference>
<feature type="coiled-coil region" evidence="9">
    <location>
        <begin position="424"/>
        <end position="451"/>
    </location>
</feature>
<feature type="compositionally biased region" description="Low complexity" evidence="10">
    <location>
        <begin position="154"/>
        <end position="174"/>
    </location>
</feature>
<feature type="domain" description="PX" evidence="11">
    <location>
        <begin position="1"/>
        <end position="131"/>
    </location>
</feature>
<dbReference type="PROSITE" id="PS50195">
    <property type="entry name" value="PX"/>
    <property type="match status" value="1"/>
</dbReference>
<keyword evidence="7" id="KW-0446">Lipid-binding</keyword>
<evidence type="ECO:0000256" key="8">
    <source>
        <dbReference type="ARBA" id="ARBA00023136"/>
    </source>
</evidence>
<dbReference type="PANTHER" id="PTHR46979">
    <property type="entry name" value="SORTING NEXIN-41"/>
    <property type="match status" value="1"/>
</dbReference>
<evidence type="ECO:0000259" key="11">
    <source>
        <dbReference type="PROSITE" id="PS50195"/>
    </source>
</evidence>
<dbReference type="SUPFAM" id="SSF64268">
    <property type="entry name" value="PX domain"/>
    <property type="match status" value="1"/>
</dbReference>
<evidence type="ECO:0000256" key="9">
    <source>
        <dbReference type="SAM" id="Coils"/>
    </source>
</evidence>
<feature type="region of interest" description="Disordered" evidence="10">
    <location>
        <begin position="361"/>
        <end position="396"/>
    </location>
</feature>
<keyword evidence="3" id="KW-0813">Transport</keyword>
<keyword evidence="8" id="KW-0472">Membrane</keyword>
<keyword evidence="5" id="KW-0653">Protein transport</keyword>
<dbReference type="SMART" id="SM00312">
    <property type="entry name" value="PX"/>
    <property type="match status" value="1"/>
</dbReference>
<evidence type="ECO:0000256" key="3">
    <source>
        <dbReference type="ARBA" id="ARBA00022448"/>
    </source>
</evidence>
<dbReference type="InterPro" id="IPR001683">
    <property type="entry name" value="PX_dom"/>
</dbReference>
<keyword evidence="6" id="KW-0072">Autophagy</keyword>
<dbReference type="InterPro" id="IPR036871">
    <property type="entry name" value="PX_dom_sf"/>
</dbReference>
<dbReference type="PANTHER" id="PTHR46979:SF2">
    <property type="entry name" value="SORTING NEXIN-41"/>
    <property type="match status" value="1"/>
</dbReference>
<name>A0ABR2X5L6_9FUNG</name>
<feature type="region of interest" description="Disordered" evidence="10">
    <location>
        <begin position="144"/>
        <end position="175"/>
    </location>
</feature>
<evidence type="ECO:0000256" key="6">
    <source>
        <dbReference type="ARBA" id="ARBA00023006"/>
    </source>
</evidence>
<comment type="similarity">
    <text evidence="2">Belongs to the sorting nexin family.</text>
</comment>
<feature type="coiled-coil region" evidence="9">
    <location>
        <begin position="302"/>
        <end position="332"/>
    </location>
</feature>
<dbReference type="InterPro" id="IPR051079">
    <property type="entry name" value="Sorting_Nexin_Autophagy"/>
</dbReference>
<evidence type="ECO:0000256" key="4">
    <source>
        <dbReference type="ARBA" id="ARBA00022753"/>
    </source>
</evidence>
<proteinExistence type="inferred from homology"/>
<dbReference type="SUPFAM" id="SSF103657">
    <property type="entry name" value="BAR/IMD domain-like"/>
    <property type="match status" value="1"/>
</dbReference>
<dbReference type="CDD" id="cd06867">
    <property type="entry name" value="PX_SNX41_42"/>
    <property type="match status" value="1"/>
</dbReference>
<evidence type="ECO:0000256" key="10">
    <source>
        <dbReference type="SAM" id="MobiDB-lite"/>
    </source>
</evidence>
<keyword evidence="4" id="KW-0967">Endosome</keyword>
<dbReference type="InterPro" id="IPR027267">
    <property type="entry name" value="AH/BAR_dom_sf"/>
</dbReference>
<gene>
    <name evidence="12" type="primary">ATG20_1</name>
    <name evidence="12" type="ORF">K7432_000125</name>
</gene>
<keyword evidence="13" id="KW-1185">Reference proteome</keyword>
<dbReference type="Gene3D" id="3.30.1520.10">
    <property type="entry name" value="Phox-like domain"/>
    <property type="match status" value="1"/>
</dbReference>
<feature type="compositionally biased region" description="Low complexity" evidence="10">
    <location>
        <begin position="376"/>
        <end position="391"/>
    </location>
</feature>
<evidence type="ECO:0000313" key="13">
    <source>
        <dbReference type="Proteomes" id="UP001479436"/>
    </source>
</evidence>
<keyword evidence="9" id="KW-0175">Coiled coil</keyword>
<dbReference type="Proteomes" id="UP001479436">
    <property type="component" value="Unassembled WGS sequence"/>
</dbReference>
<evidence type="ECO:0000256" key="2">
    <source>
        <dbReference type="ARBA" id="ARBA00010883"/>
    </source>
</evidence>
<dbReference type="EMBL" id="JASJQH010000002">
    <property type="protein sequence ID" value="KAK9768896.1"/>
    <property type="molecule type" value="Genomic_DNA"/>
</dbReference>
<evidence type="ECO:0000256" key="5">
    <source>
        <dbReference type="ARBA" id="ARBA00022927"/>
    </source>
</evidence>
<evidence type="ECO:0000313" key="12">
    <source>
        <dbReference type="EMBL" id="KAK9768896.1"/>
    </source>
</evidence>
<dbReference type="InterPro" id="IPR044106">
    <property type="entry name" value="PX_Snx41/Atg20"/>
</dbReference>
<comment type="caution">
    <text evidence="12">The sequence shown here is derived from an EMBL/GenBank/DDBJ whole genome shotgun (WGS) entry which is preliminary data.</text>
</comment>